<dbReference type="Pfam" id="PF00588">
    <property type="entry name" value="SpoU_methylase"/>
    <property type="match status" value="1"/>
</dbReference>
<name>A0A1F5KHZ6_9BACT</name>
<gene>
    <name evidence="8" type="ORF">A3D25_00395</name>
</gene>
<dbReference type="SUPFAM" id="SSF75217">
    <property type="entry name" value="alpha/beta knot"/>
    <property type="match status" value="1"/>
</dbReference>
<dbReference type="Proteomes" id="UP000177328">
    <property type="component" value="Unassembled WGS sequence"/>
</dbReference>
<dbReference type="Gene3D" id="3.40.1280.10">
    <property type="match status" value="1"/>
</dbReference>
<evidence type="ECO:0000313" key="8">
    <source>
        <dbReference type="EMBL" id="OGE40563.1"/>
    </source>
</evidence>
<keyword evidence="6" id="KW-0694">RNA-binding</keyword>
<dbReference type="InterPro" id="IPR029026">
    <property type="entry name" value="tRNA_m1G_MTases_N"/>
</dbReference>
<keyword evidence="3" id="KW-0808">Transferase</keyword>
<evidence type="ECO:0000259" key="7">
    <source>
        <dbReference type="Pfam" id="PF00588"/>
    </source>
</evidence>
<evidence type="ECO:0000256" key="6">
    <source>
        <dbReference type="ARBA" id="ARBA00022884"/>
    </source>
</evidence>
<evidence type="ECO:0000313" key="9">
    <source>
        <dbReference type="Proteomes" id="UP000177328"/>
    </source>
</evidence>
<evidence type="ECO:0000256" key="5">
    <source>
        <dbReference type="ARBA" id="ARBA00022694"/>
    </source>
</evidence>
<dbReference type="InterPro" id="IPR033671">
    <property type="entry name" value="TrmH"/>
</dbReference>
<dbReference type="InterPro" id="IPR029028">
    <property type="entry name" value="Alpha/beta_knot_MTases"/>
</dbReference>
<keyword evidence="2" id="KW-0489">Methyltransferase</keyword>
<reference evidence="8 9" key="1">
    <citation type="journal article" date="2016" name="Nat. Commun.">
        <title>Thousands of microbial genomes shed light on interconnected biogeochemical processes in an aquifer system.</title>
        <authorList>
            <person name="Anantharaman K."/>
            <person name="Brown C.T."/>
            <person name="Hug L.A."/>
            <person name="Sharon I."/>
            <person name="Castelle C.J."/>
            <person name="Probst A.J."/>
            <person name="Thomas B.C."/>
            <person name="Singh A."/>
            <person name="Wilkins M.J."/>
            <person name="Karaoz U."/>
            <person name="Brodie E.L."/>
            <person name="Williams K.H."/>
            <person name="Hubbard S.S."/>
            <person name="Banfield J.F."/>
        </authorList>
    </citation>
    <scope>NUCLEOTIDE SEQUENCE [LARGE SCALE GENOMIC DNA]</scope>
</reference>
<comment type="caution">
    <text evidence="8">The sequence shown here is derived from an EMBL/GenBank/DDBJ whole genome shotgun (WGS) entry which is preliminary data.</text>
</comment>
<evidence type="ECO:0000256" key="2">
    <source>
        <dbReference type="ARBA" id="ARBA00022603"/>
    </source>
</evidence>
<dbReference type="AlphaFoldDB" id="A0A1F5KHZ6"/>
<dbReference type="PANTHER" id="PTHR43453:SF1">
    <property type="entry name" value="TRNA_RRNA METHYLTRANSFERASE SPOU TYPE DOMAIN-CONTAINING PROTEIN"/>
    <property type="match status" value="1"/>
</dbReference>
<evidence type="ECO:0000256" key="1">
    <source>
        <dbReference type="ARBA" id="ARBA00022555"/>
    </source>
</evidence>
<dbReference type="InterPro" id="IPR001537">
    <property type="entry name" value="SpoU_MeTrfase"/>
</dbReference>
<proteinExistence type="predicted"/>
<dbReference type="GO" id="GO:0000049">
    <property type="term" value="F:tRNA binding"/>
    <property type="evidence" value="ECO:0007669"/>
    <property type="project" value="UniProtKB-KW"/>
</dbReference>
<keyword evidence="1" id="KW-0820">tRNA-binding</keyword>
<dbReference type="GO" id="GO:0002938">
    <property type="term" value="P:tRNA guanine ribose methylation"/>
    <property type="evidence" value="ECO:0007669"/>
    <property type="project" value="TreeGrafter"/>
</dbReference>
<protein>
    <recommendedName>
        <fullName evidence="7">tRNA/rRNA methyltransferase SpoU type domain-containing protein</fullName>
    </recommendedName>
</protein>
<accession>A0A1F5KHZ6</accession>
<dbReference type="GO" id="GO:0008173">
    <property type="term" value="F:RNA methyltransferase activity"/>
    <property type="evidence" value="ECO:0007669"/>
    <property type="project" value="InterPro"/>
</dbReference>
<organism evidence="8 9">
    <name type="scientific">Candidatus Daviesbacteria bacterium RIFCSPHIGHO2_02_FULL_43_12</name>
    <dbReference type="NCBI Taxonomy" id="1797776"/>
    <lineage>
        <taxon>Bacteria</taxon>
        <taxon>Candidatus Daviesiibacteriota</taxon>
    </lineage>
</organism>
<dbReference type="CDD" id="cd18092">
    <property type="entry name" value="SpoU-like_TrmH"/>
    <property type="match status" value="1"/>
</dbReference>
<keyword evidence="4" id="KW-0949">S-adenosyl-L-methionine</keyword>
<sequence length="172" mass="19079">MKNYAGLTREERIQKAMSLRKDDFCLVLENLAEESNIAAILRTAEAFGVGKVCIIHPLGSKPHINRGAAKGAVQWLNIEFFTSVSLCFHELRTANFELIGALVDPQAKVLWQEDFSGKVAIVVGNEAQGMSEEAQKLVDKNIYLPMLGLTESLNVSVAAAIFLYEVIRQKER</sequence>
<evidence type="ECO:0000256" key="4">
    <source>
        <dbReference type="ARBA" id="ARBA00022691"/>
    </source>
</evidence>
<dbReference type="PANTHER" id="PTHR43453">
    <property type="entry name" value="RRNA METHYLASE-LIKE"/>
    <property type="match status" value="1"/>
</dbReference>
<evidence type="ECO:0000256" key="3">
    <source>
        <dbReference type="ARBA" id="ARBA00022679"/>
    </source>
</evidence>
<dbReference type="EMBL" id="MFDD01000008">
    <property type="protein sequence ID" value="OGE40563.1"/>
    <property type="molecule type" value="Genomic_DNA"/>
</dbReference>
<keyword evidence="5" id="KW-0819">tRNA processing</keyword>
<feature type="domain" description="tRNA/rRNA methyltransferase SpoU type" evidence="7">
    <location>
        <begin position="24"/>
        <end position="164"/>
    </location>
</feature>